<accession>A0ABU3CM77</accession>
<feature type="transmembrane region" description="Helical" evidence="1">
    <location>
        <begin position="74"/>
        <end position="97"/>
    </location>
</feature>
<proteinExistence type="predicted"/>
<evidence type="ECO:0008006" key="4">
    <source>
        <dbReference type="Google" id="ProtNLM"/>
    </source>
</evidence>
<gene>
    <name evidence="2" type="ORF">RM545_11615</name>
</gene>
<keyword evidence="3" id="KW-1185">Reference proteome</keyword>
<keyword evidence="1" id="KW-0812">Transmembrane</keyword>
<keyword evidence="1" id="KW-0472">Membrane</keyword>
<evidence type="ECO:0000256" key="1">
    <source>
        <dbReference type="SAM" id="Phobius"/>
    </source>
</evidence>
<feature type="transmembrane region" description="Helical" evidence="1">
    <location>
        <begin position="235"/>
        <end position="264"/>
    </location>
</feature>
<protein>
    <recommendedName>
        <fullName evidence="4">Glycerophosphoryl diester phosphodiesterase membrane domain-containing protein</fullName>
    </recommendedName>
</protein>
<name>A0ABU3CM77_9FLAO</name>
<comment type="caution">
    <text evidence="2">The sequence shown here is derived from an EMBL/GenBank/DDBJ whole genome shotgun (WGS) entry which is preliminary data.</text>
</comment>
<sequence>MNPDYIRFKKQRELGEILSILFKFLRENYKLLFNVFAKFVSPAFVLLIAAVSYYTYSTIGSPVFATGVFSGGEFILSFILMLIAVLIYTAALNGAIFHVISSYINNNGDVQVSEVGKGLKEDFGKLLGITLISWVLIVAGTLLFIIPGVYLTVPLTLSAAILVFRRGNIMDSISDSFQLVKDNWWMTFFSLFVIGMLIYLISFIFQIPLLIYTIIKTFTVMQEGSAADLSGMFDWVYITLSIIASLIQYMLYAIMPLGISLIYFHLNEKQNFTGTFESIENLGRR</sequence>
<evidence type="ECO:0000313" key="3">
    <source>
        <dbReference type="Proteomes" id="UP001245285"/>
    </source>
</evidence>
<keyword evidence="1" id="KW-1133">Transmembrane helix</keyword>
<feature type="transmembrane region" description="Helical" evidence="1">
    <location>
        <begin position="188"/>
        <end position="215"/>
    </location>
</feature>
<feature type="transmembrane region" description="Helical" evidence="1">
    <location>
        <begin position="126"/>
        <end position="145"/>
    </location>
</feature>
<organism evidence="2 3">
    <name type="scientific">Autumnicola lenta</name>
    <dbReference type="NCBI Taxonomy" id="3075593"/>
    <lineage>
        <taxon>Bacteria</taxon>
        <taxon>Pseudomonadati</taxon>
        <taxon>Bacteroidota</taxon>
        <taxon>Flavobacteriia</taxon>
        <taxon>Flavobacteriales</taxon>
        <taxon>Flavobacteriaceae</taxon>
        <taxon>Autumnicola</taxon>
    </lineage>
</organism>
<evidence type="ECO:0000313" key="2">
    <source>
        <dbReference type="EMBL" id="MDT0647338.1"/>
    </source>
</evidence>
<reference evidence="2 3" key="1">
    <citation type="submission" date="2023-09" db="EMBL/GenBank/DDBJ databases">
        <authorList>
            <person name="Rey-Velasco X."/>
        </authorList>
    </citation>
    <scope>NUCLEOTIDE SEQUENCE [LARGE SCALE GENOMIC DNA]</scope>
    <source>
        <strain evidence="2 3">F260</strain>
    </source>
</reference>
<dbReference type="Proteomes" id="UP001245285">
    <property type="component" value="Unassembled WGS sequence"/>
</dbReference>
<dbReference type="RefSeq" id="WP_311495447.1">
    <property type="nucleotide sequence ID" value="NZ_JAVRHO010000015.1"/>
</dbReference>
<feature type="transmembrane region" description="Helical" evidence="1">
    <location>
        <begin position="31"/>
        <end position="54"/>
    </location>
</feature>
<dbReference type="EMBL" id="JAVRHO010000015">
    <property type="protein sequence ID" value="MDT0647338.1"/>
    <property type="molecule type" value="Genomic_DNA"/>
</dbReference>